<proteinExistence type="predicted"/>
<reference evidence="3 4" key="1">
    <citation type="submission" date="2024-06" db="EMBL/GenBank/DDBJ databases">
        <title>Genomic Encyclopedia of Type Strains, Phase IV (KMG-IV): sequencing the most valuable type-strain genomes for metagenomic binning, comparative biology and taxonomic classification.</title>
        <authorList>
            <person name="Goeker M."/>
        </authorList>
    </citation>
    <scope>NUCLEOTIDE SEQUENCE [LARGE SCALE GENOMIC DNA]</scope>
    <source>
        <strain evidence="3 4">DSM 100124</strain>
    </source>
</reference>
<protein>
    <recommendedName>
        <fullName evidence="5">YbyB</fullName>
    </recommendedName>
</protein>
<evidence type="ECO:0000256" key="1">
    <source>
        <dbReference type="SAM" id="MobiDB-lite"/>
    </source>
</evidence>
<evidence type="ECO:0000313" key="4">
    <source>
        <dbReference type="Proteomes" id="UP001549097"/>
    </source>
</evidence>
<evidence type="ECO:0000313" key="3">
    <source>
        <dbReference type="EMBL" id="MET3729611.1"/>
    </source>
</evidence>
<feature type="transmembrane region" description="Helical" evidence="2">
    <location>
        <begin position="20"/>
        <end position="38"/>
    </location>
</feature>
<keyword evidence="2" id="KW-0472">Membrane</keyword>
<keyword evidence="2" id="KW-0812">Transmembrane</keyword>
<organism evidence="3 4">
    <name type="scientific">Fictibacillus halophilus</name>
    <dbReference type="NCBI Taxonomy" id="1610490"/>
    <lineage>
        <taxon>Bacteria</taxon>
        <taxon>Bacillati</taxon>
        <taxon>Bacillota</taxon>
        <taxon>Bacilli</taxon>
        <taxon>Bacillales</taxon>
        <taxon>Fictibacillaceae</taxon>
        <taxon>Fictibacillus</taxon>
    </lineage>
</organism>
<comment type="caution">
    <text evidence="3">The sequence shown here is derived from an EMBL/GenBank/DDBJ whole genome shotgun (WGS) entry which is preliminary data.</text>
</comment>
<evidence type="ECO:0008006" key="5">
    <source>
        <dbReference type="Google" id="ProtNLM"/>
    </source>
</evidence>
<dbReference type="Proteomes" id="UP001549097">
    <property type="component" value="Unassembled WGS sequence"/>
</dbReference>
<dbReference type="RefSeq" id="WP_198766345.1">
    <property type="nucleotide sequence ID" value="NZ_JAEACF010000001.1"/>
</dbReference>
<keyword evidence="2" id="KW-1133">Transmembrane helix</keyword>
<feature type="region of interest" description="Disordered" evidence="1">
    <location>
        <begin position="52"/>
        <end position="80"/>
    </location>
</feature>
<name>A0ABV2LLZ8_9BACL</name>
<sequence length="101" mass="11668">MQTTTQTQTQMKTTSKLLKTQSWALIGLGTGALVWLSFKPNRIKTKMKFKDMKRRVRPHHIDRTQLPINKAGHPDPMDVDDNKMVEEGAMYSVNYYNDKKG</sequence>
<accession>A0ABV2LLZ8</accession>
<dbReference type="EMBL" id="JBEPMP010000001">
    <property type="protein sequence ID" value="MET3729611.1"/>
    <property type="molecule type" value="Genomic_DNA"/>
</dbReference>
<keyword evidence="4" id="KW-1185">Reference proteome</keyword>
<evidence type="ECO:0000256" key="2">
    <source>
        <dbReference type="SAM" id="Phobius"/>
    </source>
</evidence>
<gene>
    <name evidence="3" type="ORF">ABID52_003192</name>
</gene>